<gene>
    <name evidence="6" type="ORF">HMPREF0291_12102</name>
</gene>
<feature type="compositionally biased region" description="Basic residues" evidence="4">
    <location>
        <begin position="1"/>
        <end position="17"/>
    </location>
</feature>
<accession>D7WE90</accession>
<comment type="caution">
    <text evidence="6">The sequence shown here is derived from an EMBL/GenBank/DDBJ whole genome shotgun (WGS) entry which is preliminary data.</text>
</comment>
<dbReference type="eggNOG" id="COG1670">
    <property type="taxonomic scope" value="Bacteria"/>
</dbReference>
<dbReference type="GO" id="GO:0005737">
    <property type="term" value="C:cytoplasm"/>
    <property type="evidence" value="ECO:0007669"/>
    <property type="project" value="TreeGrafter"/>
</dbReference>
<name>D7WE90_9CORY</name>
<feature type="domain" description="N-acetyltransferase" evidence="5">
    <location>
        <begin position="58"/>
        <end position="198"/>
    </location>
</feature>
<dbReference type="Gene3D" id="3.40.630.30">
    <property type="match status" value="1"/>
</dbReference>
<dbReference type="PANTHER" id="PTHR43792:SF8">
    <property type="entry name" value="[RIBOSOMAL PROTEIN US5]-ALANINE N-ACETYLTRANSFERASE"/>
    <property type="match status" value="1"/>
</dbReference>
<sequence>MIFGKKSRPRSGQRHPIHPGWPEPTPTVFIPGENRLRLRPLTIQDGRDWARMRIADEPTLRPVEPTVSGTWREAHSQSAWMSTWTNLRRYAQDGVIVPLVIELDGAFIGQVTLGNIQHGAIGECWIGYWVHSPYSGRGIATVACALGVDHAFARIGMHRVTATYLPDNPASGKVLANAGFREEGFLKENLHIDGRWRDHHFVAQNIDDLPGSAVERLAAQGCLWI</sequence>
<dbReference type="RefSeq" id="WP_005291318.1">
    <property type="nucleotide sequence ID" value="NZ_CM000961.1"/>
</dbReference>
<dbReference type="EMBL" id="ACLJ02000003">
    <property type="protein sequence ID" value="EFK54444.1"/>
    <property type="molecule type" value="Genomic_DNA"/>
</dbReference>
<proteinExistence type="inferred from homology"/>
<dbReference type="OrthoDB" id="5242221at2"/>
<evidence type="ECO:0000256" key="2">
    <source>
        <dbReference type="ARBA" id="ARBA00023315"/>
    </source>
</evidence>
<keyword evidence="2" id="KW-0012">Acyltransferase</keyword>
<evidence type="ECO:0000259" key="5">
    <source>
        <dbReference type="PROSITE" id="PS51186"/>
    </source>
</evidence>
<dbReference type="STRING" id="585529.HMPREF0291_12102"/>
<organism evidence="6 7">
    <name type="scientific">Corynebacterium genitalium ATCC 33030</name>
    <dbReference type="NCBI Taxonomy" id="585529"/>
    <lineage>
        <taxon>Bacteria</taxon>
        <taxon>Bacillati</taxon>
        <taxon>Actinomycetota</taxon>
        <taxon>Actinomycetes</taxon>
        <taxon>Mycobacteriales</taxon>
        <taxon>Corynebacteriaceae</taxon>
        <taxon>Corynebacterium</taxon>
    </lineage>
</organism>
<dbReference type="HOGENOM" id="CLU_013985_40_0_11"/>
<dbReference type="Pfam" id="PF13302">
    <property type="entry name" value="Acetyltransf_3"/>
    <property type="match status" value="1"/>
</dbReference>
<evidence type="ECO:0000313" key="6">
    <source>
        <dbReference type="EMBL" id="EFK54444.1"/>
    </source>
</evidence>
<dbReference type="PROSITE" id="PS51186">
    <property type="entry name" value="GNAT"/>
    <property type="match status" value="1"/>
</dbReference>
<dbReference type="InterPro" id="IPR000182">
    <property type="entry name" value="GNAT_dom"/>
</dbReference>
<dbReference type="GO" id="GO:0008999">
    <property type="term" value="F:protein-N-terminal-alanine acetyltransferase activity"/>
    <property type="evidence" value="ECO:0007669"/>
    <property type="project" value="TreeGrafter"/>
</dbReference>
<dbReference type="InterPro" id="IPR051531">
    <property type="entry name" value="N-acetyltransferase"/>
</dbReference>
<evidence type="ECO:0000256" key="1">
    <source>
        <dbReference type="ARBA" id="ARBA00022679"/>
    </source>
</evidence>
<dbReference type="PANTHER" id="PTHR43792">
    <property type="entry name" value="GNAT FAMILY, PUTATIVE (AFU_ORTHOLOGUE AFUA_3G00765)-RELATED-RELATED"/>
    <property type="match status" value="1"/>
</dbReference>
<dbReference type="AlphaFoldDB" id="D7WE90"/>
<dbReference type="InterPro" id="IPR016181">
    <property type="entry name" value="Acyl_CoA_acyltransferase"/>
</dbReference>
<dbReference type="Proteomes" id="UP000004208">
    <property type="component" value="Unassembled WGS sequence"/>
</dbReference>
<dbReference type="SUPFAM" id="SSF55729">
    <property type="entry name" value="Acyl-CoA N-acyltransferases (Nat)"/>
    <property type="match status" value="1"/>
</dbReference>
<evidence type="ECO:0000313" key="7">
    <source>
        <dbReference type="Proteomes" id="UP000004208"/>
    </source>
</evidence>
<evidence type="ECO:0000256" key="4">
    <source>
        <dbReference type="SAM" id="MobiDB-lite"/>
    </source>
</evidence>
<comment type="similarity">
    <text evidence="3">Belongs to the acetyltransferase family. RimJ subfamily.</text>
</comment>
<feature type="region of interest" description="Disordered" evidence="4">
    <location>
        <begin position="1"/>
        <end position="25"/>
    </location>
</feature>
<keyword evidence="7" id="KW-1185">Reference proteome</keyword>
<protein>
    <submittedName>
        <fullName evidence="6">Acetyltransferase, GNAT family</fullName>
    </submittedName>
</protein>
<keyword evidence="1" id="KW-0808">Transferase</keyword>
<reference evidence="6" key="1">
    <citation type="submission" date="2010-06" db="EMBL/GenBank/DDBJ databases">
        <authorList>
            <person name="Muzny D."/>
            <person name="Qin X."/>
            <person name="Buhay C."/>
            <person name="Dugan-Rocha S."/>
            <person name="Ding Y."/>
            <person name="Chen G."/>
            <person name="Hawes A."/>
            <person name="Holder M."/>
            <person name="Jhangiani S."/>
            <person name="Johnson A."/>
            <person name="Khan Z."/>
            <person name="Li Z."/>
            <person name="Liu W."/>
            <person name="Liu X."/>
            <person name="Perez L."/>
            <person name="Shen H."/>
            <person name="Wang Q."/>
            <person name="Watt J."/>
            <person name="Xi L."/>
            <person name="Xin Y."/>
            <person name="Zhou J."/>
            <person name="Deng J."/>
            <person name="Jiang H."/>
            <person name="Liu Y."/>
            <person name="Qu J."/>
            <person name="Song X.-Z."/>
            <person name="Zhang L."/>
            <person name="Villasana D."/>
            <person name="Johnson A."/>
            <person name="Liu J."/>
            <person name="Liyanage D."/>
            <person name="Lorensuhewa L."/>
            <person name="Robinson T."/>
            <person name="Song A."/>
            <person name="Song B.-B."/>
            <person name="Dinh H."/>
            <person name="Thornton R."/>
            <person name="Coyle M."/>
            <person name="Francisco L."/>
            <person name="Jackson L."/>
            <person name="Javaid M."/>
            <person name="Korchina V."/>
            <person name="Kovar C."/>
            <person name="Mata R."/>
            <person name="Mathew T."/>
            <person name="Ngo R."/>
            <person name="Nguyen L."/>
            <person name="Nguyen N."/>
            <person name="Okwuonu G."/>
            <person name="Ongeri F."/>
            <person name="Pham C."/>
            <person name="Simmons D."/>
            <person name="Wilczek-Boney K."/>
            <person name="Hale W."/>
            <person name="Jakkamsetti A."/>
            <person name="Pham P."/>
            <person name="Ruth R."/>
            <person name="San Lucas F."/>
            <person name="Warren J."/>
            <person name="Zhang J."/>
            <person name="Zhao Z."/>
            <person name="Zhou C."/>
            <person name="Zhu D."/>
            <person name="Lee S."/>
            <person name="Bess C."/>
            <person name="Blankenburg K."/>
            <person name="Forbes L."/>
            <person name="Fu Q."/>
            <person name="Gubbala S."/>
            <person name="Hirani K."/>
            <person name="Jayaseelan J.C."/>
            <person name="Lara F."/>
            <person name="Munidasa M."/>
            <person name="Palculict T."/>
            <person name="Patil S."/>
            <person name="Pu L.-L."/>
            <person name="Saada N."/>
            <person name="Tang L."/>
            <person name="Weissenberger G."/>
            <person name="Zhu Y."/>
            <person name="Hemphill L."/>
            <person name="Shang Y."/>
            <person name="Youmans B."/>
            <person name="Ayvaz T."/>
            <person name="Ross M."/>
            <person name="Santibanez J."/>
            <person name="Aqrawi P."/>
            <person name="Gross S."/>
            <person name="Joshi V."/>
            <person name="Fowler G."/>
            <person name="Nazareth L."/>
            <person name="Reid J."/>
            <person name="Worley K."/>
            <person name="Petrosino J."/>
            <person name="Highlander S."/>
            <person name="Gibbs R."/>
        </authorList>
    </citation>
    <scope>NUCLEOTIDE SEQUENCE [LARGE SCALE GENOMIC DNA]</scope>
    <source>
        <strain evidence="6">ATCC 33030</strain>
    </source>
</reference>
<evidence type="ECO:0000256" key="3">
    <source>
        <dbReference type="ARBA" id="ARBA00038502"/>
    </source>
</evidence>